<dbReference type="InterPro" id="IPR016187">
    <property type="entry name" value="CTDL_fold"/>
</dbReference>
<dbReference type="InParanoid" id="A0A6J2XIU2"/>
<dbReference type="AlphaFoldDB" id="A0A6J2XIU2"/>
<dbReference type="CDD" id="cd00037">
    <property type="entry name" value="CLECT"/>
    <property type="match status" value="1"/>
</dbReference>
<dbReference type="InterPro" id="IPR016186">
    <property type="entry name" value="C-type_lectin-like/link_sf"/>
</dbReference>
<dbReference type="RefSeq" id="XP_030751026.1">
    <property type="nucleotide sequence ID" value="XM_030895166.1"/>
</dbReference>
<reference evidence="5" key="1">
    <citation type="submission" date="2025-08" db="UniProtKB">
        <authorList>
            <consortium name="RefSeq"/>
        </authorList>
    </citation>
    <scope>IDENTIFICATION</scope>
    <source>
        <tissue evidence="5">Gonads</tissue>
    </source>
</reference>
<protein>
    <submittedName>
        <fullName evidence="5">C-type lectin 37Db-like</fullName>
    </submittedName>
</protein>
<dbReference type="GeneID" id="115878619"/>
<feature type="signal peptide" evidence="2">
    <location>
        <begin position="1"/>
        <end position="19"/>
    </location>
</feature>
<keyword evidence="1" id="KW-1015">Disulfide bond</keyword>
<keyword evidence="4" id="KW-1185">Reference proteome</keyword>
<organism evidence="4 5">
    <name type="scientific">Sitophilus oryzae</name>
    <name type="common">Rice weevil</name>
    <name type="synonym">Curculio oryzae</name>
    <dbReference type="NCBI Taxonomy" id="7048"/>
    <lineage>
        <taxon>Eukaryota</taxon>
        <taxon>Metazoa</taxon>
        <taxon>Ecdysozoa</taxon>
        <taxon>Arthropoda</taxon>
        <taxon>Hexapoda</taxon>
        <taxon>Insecta</taxon>
        <taxon>Pterygota</taxon>
        <taxon>Neoptera</taxon>
        <taxon>Endopterygota</taxon>
        <taxon>Coleoptera</taxon>
        <taxon>Polyphaga</taxon>
        <taxon>Cucujiformia</taxon>
        <taxon>Curculionidae</taxon>
        <taxon>Dryophthorinae</taxon>
        <taxon>Sitophilus</taxon>
    </lineage>
</organism>
<dbReference type="Gene3D" id="3.10.100.10">
    <property type="entry name" value="Mannose-Binding Protein A, subunit A"/>
    <property type="match status" value="1"/>
</dbReference>
<evidence type="ECO:0000256" key="2">
    <source>
        <dbReference type="SAM" id="SignalP"/>
    </source>
</evidence>
<dbReference type="InterPro" id="IPR050111">
    <property type="entry name" value="C-type_lectin/snaclec_domain"/>
</dbReference>
<dbReference type="PANTHER" id="PTHR22803">
    <property type="entry name" value="MANNOSE, PHOSPHOLIPASE, LECTIN RECEPTOR RELATED"/>
    <property type="match status" value="1"/>
</dbReference>
<evidence type="ECO:0000256" key="1">
    <source>
        <dbReference type="ARBA" id="ARBA00023157"/>
    </source>
</evidence>
<dbReference type="InterPro" id="IPR001304">
    <property type="entry name" value="C-type_lectin-like"/>
</dbReference>
<dbReference type="SMART" id="SM00034">
    <property type="entry name" value="CLECT"/>
    <property type="match status" value="1"/>
</dbReference>
<evidence type="ECO:0000313" key="4">
    <source>
        <dbReference type="Proteomes" id="UP000504635"/>
    </source>
</evidence>
<dbReference type="Pfam" id="PF00059">
    <property type="entry name" value="Lectin_C"/>
    <property type="match status" value="1"/>
</dbReference>
<dbReference type="InterPro" id="IPR018378">
    <property type="entry name" value="C-type_lectin_CS"/>
</dbReference>
<dbReference type="OrthoDB" id="8187082at2759"/>
<dbReference type="KEGG" id="soy:115878619"/>
<dbReference type="PROSITE" id="PS50041">
    <property type="entry name" value="C_TYPE_LECTIN_2"/>
    <property type="match status" value="1"/>
</dbReference>
<name>A0A6J2XIU2_SITOR</name>
<evidence type="ECO:0000313" key="5">
    <source>
        <dbReference type="RefSeq" id="XP_030751026.1"/>
    </source>
</evidence>
<dbReference type="SUPFAM" id="SSF56436">
    <property type="entry name" value="C-type lectin-like"/>
    <property type="match status" value="1"/>
</dbReference>
<gene>
    <name evidence="5" type="primary">LOC115878619</name>
</gene>
<dbReference type="Proteomes" id="UP000504635">
    <property type="component" value="Unplaced"/>
</dbReference>
<dbReference type="PROSITE" id="PS00615">
    <property type="entry name" value="C_TYPE_LECTIN_1"/>
    <property type="match status" value="1"/>
</dbReference>
<feature type="domain" description="C-type lectin" evidence="3">
    <location>
        <begin position="36"/>
        <end position="163"/>
    </location>
</feature>
<accession>A0A6J2XIU2</accession>
<proteinExistence type="predicted"/>
<keyword evidence="2" id="KW-0732">Signal</keyword>
<evidence type="ECO:0000259" key="3">
    <source>
        <dbReference type="PROSITE" id="PS50041"/>
    </source>
</evidence>
<feature type="chain" id="PRO_5026903657" evidence="2">
    <location>
        <begin position="20"/>
        <end position="172"/>
    </location>
</feature>
<sequence>MKTIILSVLLLFLCNSVCGVLIKLSQSDTRYSADGQYNKTYYLSPDKANFFLAHLSCLSAGLELASVTTVEESASLNKLLSSVLVTPGWENGYWLSGSAIAYNETLEYHWFSTGEKIIYFNWGPGEPNNVDGNESCIEILLTSGYVPGWNDLSCMANLRYICQTRHSCYADL</sequence>